<organism evidence="2 3">
    <name type="scientific">Enterococcus hirae</name>
    <dbReference type="NCBI Taxonomy" id="1354"/>
    <lineage>
        <taxon>Bacteria</taxon>
        <taxon>Bacillati</taxon>
        <taxon>Bacillota</taxon>
        <taxon>Bacilli</taxon>
        <taxon>Lactobacillales</taxon>
        <taxon>Enterococcaceae</taxon>
        <taxon>Enterococcus</taxon>
    </lineage>
</organism>
<evidence type="ECO:0000313" key="2">
    <source>
        <dbReference type="EMBL" id="RBT69307.1"/>
    </source>
</evidence>
<dbReference type="Proteomes" id="UP000253498">
    <property type="component" value="Unassembled WGS sequence"/>
</dbReference>
<feature type="compositionally biased region" description="Polar residues" evidence="1">
    <location>
        <begin position="899"/>
        <end position="912"/>
    </location>
</feature>
<protein>
    <recommendedName>
        <fullName evidence="4">Helix-turn-helix domain-containing protein</fullName>
    </recommendedName>
</protein>
<gene>
    <name evidence="2" type="ORF">EB03_00977</name>
</gene>
<comment type="caution">
    <text evidence="2">The sequence shown here is derived from an EMBL/GenBank/DDBJ whole genome shotgun (WGS) entry which is preliminary data.</text>
</comment>
<name>A0AB37INS2_ENTHR</name>
<dbReference type="EMBL" id="LESJ01000004">
    <property type="protein sequence ID" value="RBT69307.1"/>
    <property type="molecule type" value="Genomic_DNA"/>
</dbReference>
<proteinExistence type="predicted"/>
<reference evidence="2 3" key="1">
    <citation type="submission" date="2015-06" db="EMBL/GenBank/DDBJ databases">
        <title>The Genome Sequence of Enterococcus hirae 88EA1.</title>
        <authorList>
            <consortium name="The Broad Institute Genomics Platform"/>
            <consortium name="The Broad Institute Genome Sequencing Center for Infectious Disease"/>
            <person name="Earl A.M."/>
            <person name="Van Tyne D."/>
            <person name="Lebreton F."/>
            <person name="Saavedra J.T."/>
            <person name="Gilmore M.S."/>
            <person name="Manson McGuire A."/>
            <person name="Clock S."/>
            <person name="Crupain M."/>
            <person name="Rangan U."/>
            <person name="Young S."/>
            <person name="Abouelleil A."/>
            <person name="Cao P."/>
            <person name="Chapman S.B."/>
            <person name="Griggs A."/>
            <person name="Priest M."/>
            <person name="Shea T."/>
            <person name="Wortman J."/>
            <person name="Nusbaum C."/>
            <person name="Birren B."/>
        </authorList>
    </citation>
    <scope>NUCLEOTIDE SEQUENCE [LARGE SCALE GENOMIC DNA]</scope>
    <source>
        <strain evidence="2 3">88EA1</strain>
    </source>
</reference>
<evidence type="ECO:0008006" key="4">
    <source>
        <dbReference type="Google" id="ProtNLM"/>
    </source>
</evidence>
<evidence type="ECO:0000256" key="1">
    <source>
        <dbReference type="SAM" id="MobiDB-lite"/>
    </source>
</evidence>
<feature type="compositionally biased region" description="Basic and acidic residues" evidence="1">
    <location>
        <begin position="858"/>
        <end position="880"/>
    </location>
</feature>
<dbReference type="RefSeq" id="WP_113792740.1">
    <property type="nucleotide sequence ID" value="NZ_JBFCRC010000003.1"/>
</dbReference>
<feature type="region of interest" description="Disordered" evidence="1">
    <location>
        <begin position="852"/>
        <end position="913"/>
    </location>
</feature>
<evidence type="ECO:0000313" key="3">
    <source>
        <dbReference type="Proteomes" id="UP000253498"/>
    </source>
</evidence>
<dbReference type="AlphaFoldDB" id="A0AB37INS2"/>
<accession>A0AB37INS2</accession>
<sequence>MKYLNKILRAKVVQGYEQGKTDEEIADSLKISRKTVVEIKLLEIACKLSQGFTELEIAERFHKPVEEIHRNKHNYILRRFSDSSSNNSISEIPPSSRIDSISQQIGGTKAYVLEKIIIQKLKKMENIEDITKSVSISLGETKKIIENYAIRKICEEGYTLEELNKMLYLNLAENPRVHNIYLEVKKENESGEKGVESRRQNEIINFYKENRKDKLEEITSNELNKYLINYIAIQRKKGKNIEEIAQELNRSHKTIRMIIAQFIISESSKGTPKQHISTYLWLTTAQMKKNVYNYLTVELKANTMQHIAWLNSSTCDQIQLMYIEGALEMKKSIHKMRPNKDSSKKLAFLKRHNKEEMKKIRVEFIQGLENKISHEELIEQLKISRPTAYRILNLEIARSIYQGFSVPQIAERLHKSSISIMEKKHAFIQNSFKRHSDIRLIAKNIGCSEDYVMEKLVVHKLKIKENIKNISESLNISVEKTKTIIEDYAIKKIHQGYTWKELNSILPVSLDGYPRILETFKKVEKNNKLEGEGKKTNTLLLKTQPERVLEQLSFEELVKKLRKGIKIGDIATELDWTPRMVKHRMAEFIIQHSIKGMSKEEIGNRLCLTQTDIKVLPYQYIRDYKAMNHQIQRIAERNGCTLAQIYKIYVEGAIEKNVSINEIACTLKINEKAVQEIVNKIQNESQPELNTPEPPIIEKAISEVKKNLIQEGTIQPPKPISMAESTNQFHQIYTESNRLDPLREIIVSEYKENQNIGVISYQYNLSPEEIKEIIYDYIQNEEKKGRTVNEIATEFSFYSVPNSDGKLRFIHKDEAFSLVKNNPLYQSTSHQPLQPISMDELTSRFDQIELRSNSSDQVKGKYEKSQEMRSEGERKRRNSESDPGALDLSLKKARVDSPILSQPKSFSSTTTRAVEKVQNVIEQKWQQHLNNPRVQASLRSFVNERS</sequence>